<accession>A0A2B9DT16</accession>
<evidence type="ECO:0000313" key="2">
    <source>
        <dbReference type="Proteomes" id="UP000222054"/>
    </source>
</evidence>
<dbReference type="Proteomes" id="UP000222054">
    <property type="component" value="Unassembled WGS sequence"/>
</dbReference>
<proteinExistence type="predicted"/>
<reference evidence="1 2" key="1">
    <citation type="submission" date="2017-09" db="EMBL/GenBank/DDBJ databases">
        <title>Large-scale bioinformatics analysis of Bacillus genomes uncovers conserved roles of natural products in bacterial physiology.</title>
        <authorList>
            <consortium name="Agbiome Team Llc"/>
            <person name="Bleich R.M."/>
            <person name="Grubbs K.J."/>
            <person name="Santa Maria K.C."/>
            <person name="Allen S.E."/>
            <person name="Farag S."/>
            <person name="Shank E.A."/>
            <person name="Bowers A."/>
        </authorList>
    </citation>
    <scope>NUCLEOTIDE SEQUENCE [LARGE SCALE GENOMIC DNA]</scope>
    <source>
        <strain evidence="1 2">AFS053130</strain>
    </source>
</reference>
<dbReference type="EMBL" id="NUHO01000028">
    <property type="protein sequence ID" value="PGM95858.1"/>
    <property type="molecule type" value="Genomic_DNA"/>
</dbReference>
<gene>
    <name evidence="1" type="ORF">CN958_06160</name>
</gene>
<comment type="caution">
    <text evidence="1">The sequence shown here is derived from an EMBL/GenBank/DDBJ whole genome shotgun (WGS) entry which is preliminary data.</text>
</comment>
<protein>
    <submittedName>
        <fullName evidence="1">Uncharacterized protein</fullName>
    </submittedName>
</protein>
<organism evidence="1 2">
    <name type="scientific">Bacillus cereus</name>
    <dbReference type="NCBI Taxonomy" id="1396"/>
    <lineage>
        <taxon>Bacteria</taxon>
        <taxon>Bacillati</taxon>
        <taxon>Bacillota</taxon>
        <taxon>Bacilli</taxon>
        <taxon>Bacillales</taxon>
        <taxon>Bacillaceae</taxon>
        <taxon>Bacillus</taxon>
        <taxon>Bacillus cereus group</taxon>
    </lineage>
</organism>
<evidence type="ECO:0000313" key="1">
    <source>
        <dbReference type="EMBL" id="PGM95858.1"/>
    </source>
</evidence>
<sequence length="57" mass="6000">MDLPACDAEAKREPFQIVCAKVSSLDNQARALYNVALMENSWSSDTAGFGSCGSSGV</sequence>
<dbReference type="AlphaFoldDB" id="A0A2B9DT16"/>
<name>A0A2B9DT16_BACCE</name>